<dbReference type="KEGG" id="bgt:106065841"/>
<dbReference type="OMA" id="FIMLPNV"/>
<evidence type="ECO:0000313" key="13">
    <source>
        <dbReference type="Proteomes" id="UP000076420"/>
    </source>
</evidence>
<evidence type="ECO:0000256" key="3">
    <source>
        <dbReference type="ARBA" id="ARBA00021741"/>
    </source>
</evidence>
<dbReference type="GeneID" id="106065841"/>
<keyword evidence="9 11" id="KW-1133">Transmembrane helix</keyword>
<keyword evidence="10 11" id="KW-0472">Membrane</keyword>
<dbReference type="Proteomes" id="UP001165740">
    <property type="component" value="Chromosome 1"/>
</dbReference>
<comment type="similarity">
    <text evidence="2">Belongs to the SWEET sugar transporter family.</text>
</comment>
<feature type="transmembrane region" description="Helical" evidence="11">
    <location>
        <begin position="67"/>
        <end position="88"/>
    </location>
</feature>
<dbReference type="InterPro" id="IPR047664">
    <property type="entry name" value="SWEET"/>
</dbReference>
<dbReference type="VEuPathDB" id="VectorBase:BGLB039707"/>
<keyword evidence="6" id="KW-0762">Sugar transport</keyword>
<evidence type="ECO:0000313" key="14">
    <source>
        <dbReference type="Proteomes" id="UP001165740"/>
    </source>
</evidence>
<dbReference type="Pfam" id="PF03083">
    <property type="entry name" value="MtN3_slv"/>
    <property type="match status" value="2"/>
</dbReference>
<feature type="transmembrane region" description="Helical" evidence="11">
    <location>
        <begin position="125"/>
        <end position="148"/>
    </location>
</feature>
<feature type="transmembrane region" description="Helical" evidence="11">
    <location>
        <begin position="6"/>
        <end position="29"/>
    </location>
</feature>
<name>A0A2C9M8A8_BIOGL</name>
<evidence type="ECO:0000256" key="9">
    <source>
        <dbReference type="ARBA" id="ARBA00022989"/>
    </source>
</evidence>
<organism evidence="12 13">
    <name type="scientific">Biomphalaria glabrata</name>
    <name type="common">Bloodfluke planorb</name>
    <name type="synonym">Freshwater snail</name>
    <dbReference type="NCBI Taxonomy" id="6526"/>
    <lineage>
        <taxon>Eukaryota</taxon>
        <taxon>Metazoa</taxon>
        <taxon>Spiralia</taxon>
        <taxon>Lophotrochozoa</taxon>
        <taxon>Mollusca</taxon>
        <taxon>Gastropoda</taxon>
        <taxon>Heterobranchia</taxon>
        <taxon>Euthyneura</taxon>
        <taxon>Panpulmonata</taxon>
        <taxon>Hygrophila</taxon>
        <taxon>Lymnaeoidea</taxon>
        <taxon>Planorbidae</taxon>
        <taxon>Biomphalaria</taxon>
    </lineage>
</organism>
<reference evidence="15 16" key="2">
    <citation type="submission" date="2025-04" db="UniProtKB">
        <authorList>
            <consortium name="RefSeq"/>
        </authorList>
    </citation>
    <scope>IDENTIFICATION</scope>
</reference>
<dbReference type="GO" id="GO:0005886">
    <property type="term" value="C:plasma membrane"/>
    <property type="evidence" value="ECO:0007669"/>
    <property type="project" value="UniProtKB-SubCell"/>
</dbReference>
<comment type="subcellular location">
    <subcellularLocation>
        <location evidence="1">Cell membrane</location>
        <topology evidence="1">Multi-pass membrane protein</topology>
    </subcellularLocation>
</comment>
<evidence type="ECO:0000313" key="16">
    <source>
        <dbReference type="RefSeq" id="XP_055865651.1"/>
    </source>
</evidence>
<reference evidence="12" key="1">
    <citation type="submission" date="2020-05" db="UniProtKB">
        <authorList>
            <consortium name="EnsemblMetazoa"/>
        </authorList>
    </citation>
    <scope>IDENTIFICATION</scope>
    <source>
        <strain evidence="12">BB02</strain>
    </source>
</reference>
<evidence type="ECO:0000313" key="15">
    <source>
        <dbReference type="RefSeq" id="XP_013080202.1"/>
    </source>
</evidence>
<dbReference type="GO" id="GO:0051119">
    <property type="term" value="F:sugar transmembrane transporter activity"/>
    <property type="evidence" value="ECO:0007669"/>
    <property type="project" value="InterPro"/>
</dbReference>
<proteinExistence type="inferred from homology"/>
<feature type="transmembrane region" description="Helical" evidence="11">
    <location>
        <begin position="183"/>
        <end position="204"/>
    </location>
</feature>
<keyword evidence="5" id="KW-1003">Cell membrane</keyword>
<dbReference type="AlphaFoldDB" id="A0A2C9M8A8"/>
<evidence type="ECO:0000256" key="5">
    <source>
        <dbReference type="ARBA" id="ARBA00022475"/>
    </source>
</evidence>
<evidence type="ECO:0000256" key="7">
    <source>
        <dbReference type="ARBA" id="ARBA00022692"/>
    </source>
</evidence>
<dbReference type="PANTHER" id="PTHR10791:SF30">
    <property type="entry name" value="SUGAR TRANSPORTER SWEET1"/>
    <property type="match status" value="1"/>
</dbReference>
<evidence type="ECO:0000256" key="10">
    <source>
        <dbReference type="ARBA" id="ARBA00023136"/>
    </source>
</evidence>
<feature type="transmembrane region" description="Helical" evidence="11">
    <location>
        <begin position="160"/>
        <end position="177"/>
    </location>
</feature>
<accession>A0A2C9M8A8</accession>
<dbReference type="Proteomes" id="UP000076420">
    <property type="component" value="Unassembled WGS sequence"/>
</dbReference>
<sequence>MAVDLVTIVGWATILVTFVMMGSGIPACLRMLKNKTTENVPYALFLLFSFVGLLGFQYAMLIENKTLAFINLTSVMVWGAYASIYLYVTKQKAQAVKYFLVAVILYAAQYLYLNQLPQSEVTETLGFFMLICCLLLNILPAVDCVTILKEKSGDCCDLSMLLGGTLCAITWCLYGSLVKNFNIYFPSIPGLLISIVKLILVVYYGKSIKKID</sequence>
<dbReference type="OrthoDB" id="409725at2759"/>
<dbReference type="EnsemblMetazoa" id="BGLB039707-RC">
    <property type="protein sequence ID" value="BGLB039707-PC"/>
    <property type="gene ID" value="BGLB039707"/>
</dbReference>
<evidence type="ECO:0000256" key="8">
    <source>
        <dbReference type="ARBA" id="ARBA00022737"/>
    </source>
</evidence>
<protein>
    <recommendedName>
        <fullName evidence="3">Sugar transporter SWEET1</fullName>
    </recommendedName>
</protein>
<evidence type="ECO:0000256" key="2">
    <source>
        <dbReference type="ARBA" id="ARBA00007809"/>
    </source>
</evidence>
<dbReference type="Gene3D" id="1.20.1280.290">
    <property type="match status" value="2"/>
</dbReference>
<dbReference type="PANTHER" id="PTHR10791">
    <property type="entry name" value="RAG1-ACTIVATING PROTEIN 1"/>
    <property type="match status" value="1"/>
</dbReference>
<dbReference type="InterPro" id="IPR004316">
    <property type="entry name" value="SWEET_rpt"/>
</dbReference>
<dbReference type="VEuPathDB" id="VectorBase:BGLAX_033061"/>
<gene>
    <name evidence="12" type="primary">106065841</name>
    <name evidence="15 16" type="synonym">LOC106065841</name>
</gene>
<evidence type="ECO:0000256" key="11">
    <source>
        <dbReference type="SAM" id="Phobius"/>
    </source>
</evidence>
<keyword evidence="7 11" id="KW-0812">Transmembrane</keyword>
<feature type="transmembrane region" description="Helical" evidence="11">
    <location>
        <begin position="41"/>
        <end position="61"/>
    </location>
</feature>
<evidence type="ECO:0000313" key="12">
    <source>
        <dbReference type="EnsemblMetazoa" id="BGLB039707-PB"/>
    </source>
</evidence>
<keyword evidence="14" id="KW-1185">Reference proteome</keyword>
<dbReference type="RefSeq" id="XP_055865651.1">
    <property type="nucleotide sequence ID" value="XM_056009676.1"/>
</dbReference>
<feature type="transmembrane region" description="Helical" evidence="11">
    <location>
        <begin position="95"/>
        <end position="113"/>
    </location>
</feature>
<keyword evidence="8" id="KW-0677">Repeat</keyword>
<dbReference type="STRING" id="6526.A0A2C9M8A8"/>
<evidence type="ECO:0000256" key="1">
    <source>
        <dbReference type="ARBA" id="ARBA00004651"/>
    </source>
</evidence>
<evidence type="ECO:0000256" key="4">
    <source>
        <dbReference type="ARBA" id="ARBA00022448"/>
    </source>
</evidence>
<evidence type="ECO:0000256" key="6">
    <source>
        <dbReference type="ARBA" id="ARBA00022597"/>
    </source>
</evidence>
<dbReference type="EnsemblMetazoa" id="BGLB039707-RB">
    <property type="protein sequence ID" value="BGLB039707-PB"/>
    <property type="gene ID" value="BGLB039707"/>
</dbReference>
<keyword evidence="4" id="KW-0813">Transport</keyword>
<dbReference type="RefSeq" id="XP_013080202.1">
    <property type="nucleotide sequence ID" value="XM_013224748.2"/>
</dbReference>